<sequence>MVRGTGYTTAPSSSSGPQFKPPSSLAPKRSSVAFGATTRKVRITSQPPLSTTTNGMKRSGSLGSILTNRIPLAPTGSYGGGGNSREGMSTSSSSGNNSQQHGNISSNIIYGSSTSQPIVCNCQHPADRSFMEDIYVQNLERQVRMLELENAFM</sequence>
<evidence type="ECO:0000313" key="2">
    <source>
        <dbReference type="Proteomes" id="UP000887577"/>
    </source>
</evidence>
<reference evidence="3" key="1">
    <citation type="submission" date="2022-11" db="UniProtKB">
        <authorList>
            <consortium name="WormBaseParasite"/>
        </authorList>
    </citation>
    <scope>IDENTIFICATION</scope>
</reference>
<feature type="region of interest" description="Disordered" evidence="1">
    <location>
        <begin position="1"/>
        <end position="108"/>
    </location>
</feature>
<accession>A0A914YF83</accession>
<dbReference type="Proteomes" id="UP000887577">
    <property type="component" value="Unplaced"/>
</dbReference>
<feature type="compositionally biased region" description="Polar residues" evidence="1">
    <location>
        <begin position="1"/>
        <end position="17"/>
    </location>
</feature>
<proteinExistence type="predicted"/>
<feature type="compositionally biased region" description="Low complexity" evidence="1">
    <location>
        <begin position="85"/>
        <end position="108"/>
    </location>
</feature>
<evidence type="ECO:0000313" key="3">
    <source>
        <dbReference type="WBParaSite" id="PSU_v2.g18104.t1"/>
    </source>
</evidence>
<dbReference type="WBParaSite" id="PSU_v2.g18104.t1">
    <property type="protein sequence ID" value="PSU_v2.g18104.t1"/>
    <property type="gene ID" value="PSU_v2.g18104"/>
</dbReference>
<organism evidence="2 3">
    <name type="scientific">Panagrolaimus superbus</name>
    <dbReference type="NCBI Taxonomy" id="310955"/>
    <lineage>
        <taxon>Eukaryota</taxon>
        <taxon>Metazoa</taxon>
        <taxon>Ecdysozoa</taxon>
        <taxon>Nematoda</taxon>
        <taxon>Chromadorea</taxon>
        <taxon>Rhabditida</taxon>
        <taxon>Tylenchina</taxon>
        <taxon>Panagrolaimomorpha</taxon>
        <taxon>Panagrolaimoidea</taxon>
        <taxon>Panagrolaimidae</taxon>
        <taxon>Panagrolaimus</taxon>
    </lineage>
</organism>
<dbReference type="AlphaFoldDB" id="A0A914YF83"/>
<name>A0A914YF83_9BILA</name>
<feature type="compositionally biased region" description="Polar residues" evidence="1">
    <location>
        <begin position="43"/>
        <end position="67"/>
    </location>
</feature>
<protein>
    <submittedName>
        <fullName evidence="3">Uncharacterized protein</fullName>
    </submittedName>
</protein>
<keyword evidence="2" id="KW-1185">Reference proteome</keyword>
<evidence type="ECO:0000256" key="1">
    <source>
        <dbReference type="SAM" id="MobiDB-lite"/>
    </source>
</evidence>